<keyword evidence="15" id="KW-0482">Metalloprotease</keyword>
<reference evidence="21" key="1">
    <citation type="submission" date="2020-02" db="EMBL/GenBank/DDBJ databases">
        <authorList>
            <person name="Scholz U."/>
            <person name="Mascher M."/>
            <person name="Fiebig A."/>
        </authorList>
    </citation>
    <scope>NUCLEOTIDE SEQUENCE</scope>
</reference>
<dbReference type="SUPFAM" id="SSF53187">
    <property type="entry name" value="Zn-dependent exopeptidases"/>
    <property type="match status" value="1"/>
</dbReference>
<evidence type="ECO:0000256" key="4">
    <source>
        <dbReference type="ARBA" id="ARBA00004477"/>
    </source>
</evidence>
<evidence type="ECO:0000259" key="20">
    <source>
        <dbReference type="Pfam" id="PF04389"/>
    </source>
</evidence>
<feature type="transmembrane region" description="Helical" evidence="19">
    <location>
        <begin position="518"/>
        <end position="537"/>
    </location>
</feature>
<dbReference type="Proteomes" id="UP000663760">
    <property type="component" value="Chromosome 2"/>
</dbReference>
<comment type="similarity">
    <text evidence="5">Belongs to the peptidase M28 family.</text>
</comment>
<dbReference type="OrthoDB" id="76293at2759"/>
<feature type="transmembrane region" description="Helical" evidence="19">
    <location>
        <begin position="543"/>
        <end position="563"/>
    </location>
</feature>
<evidence type="ECO:0000313" key="22">
    <source>
        <dbReference type="Proteomes" id="UP000663760"/>
    </source>
</evidence>
<dbReference type="EMBL" id="LR746265">
    <property type="protein sequence ID" value="CAA7390467.1"/>
    <property type="molecule type" value="Genomic_DNA"/>
</dbReference>
<dbReference type="AlphaFoldDB" id="A0A7I8K2C6"/>
<comment type="subcellular location">
    <subcellularLocation>
        <location evidence="4">Endoplasmic reticulum membrane</location>
        <topology evidence="4">Multi-pass membrane protein</topology>
    </subcellularLocation>
    <subcellularLocation>
        <location evidence="3">Vacuole membrane</location>
        <topology evidence="3">Multi-pass membrane protein</topology>
    </subcellularLocation>
</comment>
<feature type="transmembrane region" description="Helical" evidence="19">
    <location>
        <begin position="575"/>
        <end position="596"/>
    </location>
</feature>
<dbReference type="GO" id="GO:0005789">
    <property type="term" value="C:endoplasmic reticulum membrane"/>
    <property type="evidence" value="ECO:0007669"/>
    <property type="project" value="UniProtKB-SubCell"/>
</dbReference>
<keyword evidence="7" id="KW-0926">Vacuole</keyword>
<dbReference type="InterPro" id="IPR045175">
    <property type="entry name" value="M28_fam"/>
</dbReference>
<feature type="transmembrane region" description="Helical" evidence="19">
    <location>
        <begin position="428"/>
        <end position="452"/>
    </location>
</feature>
<dbReference type="InterPro" id="IPR048024">
    <property type="entry name" value="Fxna-like_M28_dom"/>
</dbReference>
<dbReference type="Pfam" id="PF04389">
    <property type="entry name" value="Peptidase_M28"/>
    <property type="match status" value="1"/>
</dbReference>
<keyword evidence="10" id="KW-0479">Metal-binding</keyword>
<name>A0A7I8K2C6_SPIIN</name>
<dbReference type="CDD" id="cd03875">
    <property type="entry name" value="M28_Fxna_like"/>
    <property type="match status" value="1"/>
</dbReference>
<evidence type="ECO:0000256" key="2">
    <source>
        <dbReference type="ARBA" id="ARBA00003273"/>
    </source>
</evidence>
<evidence type="ECO:0000256" key="19">
    <source>
        <dbReference type="SAM" id="Phobius"/>
    </source>
</evidence>
<evidence type="ECO:0000256" key="10">
    <source>
        <dbReference type="ARBA" id="ARBA00022723"/>
    </source>
</evidence>
<evidence type="ECO:0000256" key="7">
    <source>
        <dbReference type="ARBA" id="ARBA00022554"/>
    </source>
</evidence>
<evidence type="ECO:0000256" key="8">
    <source>
        <dbReference type="ARBA" id="ARBA00022670"/>
    </source>
</evidence>
<keyword evidence="9 19" id="KW-0812">Transmembrane</keyword>
<proteinExistence type="inferred from homology"/>
<evidence type="ECO:0000256" key="14">
    <source>
        <dbReference type="ARBA" id="ARBA00022989"/>
    </source>
</evidence>
<organism evidence="21 22">
    <name type="scientific">Spirodela intermedia</name>
    <name type="common">Intermediate duckweed</name>
    <dbReference type="NCBI Taxonomy" id="51605"/>
    <lineage>
        <taxon>Eukaryota</taxon>
        <taxon>Viridiplantae</taxon>
        <taxon>Streptophyta</taxon>
        <taxon>Embryophyta</taxon>
        <taxon>Tracheophyta</taxon>
        <taxon>Spermatophyta</taxon>
        <taxon>Magnoliopsida</taxon>
        <taxon>Liliopsida</taxon>
        <taxon>Araceae</taxon>
        <taxon>Lemnoideae</taxon>
        <taxon>Spirodela</taxon>
    </lineage>
</organism>
<gene>
    <name evidence="21" type="ORF">SI8410_02001948</name>
</gene>
<feature type="transmembrane region" description="Helical" evidence="19">
    <location>
        <begin position="401"/>
        <end position="421"/>
    </location>
</feature>
<evidence type="ECO:0000256" key="18">
    <source>
        <dbReference type="ARBA" id="ARBA00031512"/>
    </source>
</evidence>
<feature type="transmembrane region" description="Helical" evidence="19">
    <location>
        <begin position="36"/>
        <end position="55"/>
    </location>
</feature>
<evidence type="ECO:0000256" key="13">
    <source>
        <dbReference type="ARBA" id="ARBA00022833"/>
    </source>
</evidence>
<protein>
    <recommendedName>
        <fullName evidence="6">Vacuolar membrane protease</fullName>
    </recommendedName>
    <alternativeName>
        <fullName evidence="18">FXNA-related family protease 1</fullName>
    </alternativeName>
</protein>
<keyword evidence="13" id="KW-0862">Zinc</keyword>
<keyword evidence="14 19" id="KW-1133">Transmembrane helix</keyword>
<comment type="cofactor">
    <cofactor evidence="1">
        <name>Zn(2+)</name>
        <dbReference type="ChEBI" id="CHEBI:29105"/>
    </cofactor>
</comment>
<dbReference type="FunFam" id="3.40.630.10:FF:000008">
    <property type="entry name" value="Endoplasmic reticulum metallopeptidase 1"/>
    <property type="match status" value="1"/>
</dbReference>
<evidence type="ECO:0000256" key="15">
    <source>
        <dbReference type="ARBA" id="ARBA00023049"/>
    </source>
</evidence>
<accession>A0A7I8K2C6</accession>
<evidence type="ECO:0000256" key="6">
    <source>
        <dbReference type="ARBA" id="ARBA00017435"/>
    </source>
</evidence>
<dbReference type="GO" id="GO:0006508">
    <property type="term" value="P:proteolysis"/>
    <property type="evidence" value="ECO:0007669"/>
    <property type="project" value="UniProtKB-KW"/>
</dbReference>
<evidence type="ECO:0000256" key="9">
    <source>
        <dbReference type="ARBA" id="ARBA00022692"/>
    </source>
</evidence>
<feature type="transmembrane region" description="Helical" evidence="19">
    <location>
        <begin position="650"/>
        <end position="670"/>
    </location>
</feature>
<keyword evidence="16 19" id="KW-0472">Membrane</keyword>
<evidence type="ECO:0000256" key="16">
    <source>
        <dbReference type="ARBA" id="ARBA00023136"/>
    </source>
</evidence>
<dbReference type="PANTHER" id="PTHR12147">
    <property type="entry name" value="METALLOPEPTIDASE M28 FAMILY MEMBER"/>
    <property type="match status" value="1"/>
</dbReference>
<dbReference type="InterPro" id="IPR007484">
    <property type="entry name" value="Peptidase_M28"/>
</dbReference>
<evidence type="ECO:0000313" key="21">
    <source>
        <dbReference type="EMBL" id="CAA7390467.1"/>
    </source>
</evidence>
<evidence type="ECO:0000256" key="1">
    <source>
        <dbReference type="ARBA" id="ARBA00001947"/>
    </source>
</evidence>
<dbReference type="GO" id="GO:0005774">
    <property type="term" value="C:vacuolar membrane"/>
    <property type="evidence" value="ECO:0007669"/>
    <property type="project" value="UniProtKB-SubCell"/>
</dbReference>
<evidence type="ECO:0000256" key="17">
    <source>
        <dbReference type="ARBA" id="ARBA00023180"/>
    </source>
</evidence>
<dbReference type="GO" id="GO:0046872">
    <property type="term" value="F:metal ion binding"/>
    <property type="evidence" value="ECO:0007669"/>
    <property type="project" value="UniProtKB-KW"/>
</dbReference>
<sequence length="911" mass="99449">MAHRTCTTPTVSESAPVSQNACMSEDSKQSVRRPPILFLALLILLINGSWAVYHFQFKVLPVPLSAKQAGKRGFSEELAMQHVKALTKLGPHPVGSDALDLALQYVLAASNKIKESAHWEVDVEVDLFHAKIGANRLVKGLFKGKTLVYSDLKHVVLRISPKYLPEAEESAVLVSSHIDTVFSTQGAGDCSSCIAVMLELARGMSQWAHGFKNSIIFLFNTGEEEGLNGAHSFITQHPWRNTIRFVIDLEAMGIGGKSSIFQGGTHAWAVESFSRVARYPSGHIIAQDLFLSGVIKSATDFQVYVEVAGLSGLDFAYADKSAVYHTKNDKLELLKPGSLQHLGENMLPFLLEVGRSSYLSKDNKLDTEKGTGPGQTVFFDVLGMYMVVYSRRFSDLLHNSVIVQSLLIWTASILTGGYPAVGALGLSFLSIILMWIFSITFSVLVAILLPVICSSPVPFIANPWLVVGLFGAPAVLGALTGQWLGFLSLQKYLQHVSSKGTRPSDLLANLVRWESERWLFKAGFLQWLVVLILGNIFKAGSSFLALVWLVSPAFAYGLIEATLTPVRSPKQLRTVTLLLGSIVPMLLTSGMVIRFLGTMNGLLVRLDRNPGGTPDWLGSVIFAVLISAVVCLTFVYFLSYVHLSGSKKHIVVALLALLCLTLTAVAAGTFSTYTDDIARAVNVVHVVESSGDNDGAGANPASYVSLFSNTPGKLEREIEAMKGEEFSCGRSRVLDLVTFDVEYGCWSSKDSREGWSRGDIPLLRVESDAVADNARVTRISIDTRTSTRWSLAINTEEIEDFTFGGESEALVPLDKKTSVGGRHIIQFSGGRDSPTKFDLKLFWSRNASASPRTEKGGPPLLRLRTDVNRVTPKVARVLQKLPSWCSLFGKSTSPYTLAFLTSLPVDFQRVG</sequence>
<evidence type="ECO:0000256" key="3">
    <source>
        <dbReference type="ARBA" id="ARBA00004128"/>
    </source>
</evidence>
<keyword evidence="11" id="KW-0378">Hydrolase</keyword>
<feature type="transmembrane region" description="Helical" evidence="19">
    <location>
        <begin position="464"/>
        <end position="489"/>
    </location>
</feature>
<dbReference type="Gene3D" id="3.40.630.10">
    <property type="entry name" value="Zn peptidases"/>
    <property type="match status" value="1"/>
</dbReference>
<evidence type="ECO:0000256" key="5">
    <source>
        <dbReference type="ARBA" id="ARBA00010918"/>
    </source>
</evidence>
<dbReference type="GO" id="GO:0008235">
    <property type="term" value="F:metalloexopeptidase activity"/>
    <property type="evidence" value="ECO:0007669"/>
    <property type="project" value="InterPro"/>
</dbReference>
<evidence type="ECO:0000256" key="12">
    <source>
        <dbReference type="ARBA" id="ARBA00022824"/>
    </source>
</evidence>
<keyword evidence="12" id="KW-0256">Endoplasmic reticulum</keyword>
<evidence type="ECO:0000256" key="11">
    <source>
        <dbReference type="ARBA" id="ARBA00022801"/>
    </source>
</evidence>
<keyword evidence="8" id="KW-0645">Protease</keyword>
<keyword evidence="17" id="KW-0325">Glycoprotein</keyword>
<keyword evidence="22" id="KW-1185">Reference proteome</keyword>
<dbReference type="PANTHER" id="PTHR12147:SF58">
    <property type="entry name" value="VACUOLAR MEMBRANE PROTEASE"/>
    <property type="match status" value="1"/>
</dbReference>
<comment type="function">
    <text evidence="2">May be involved in vacuolar sorting and osmoregulation.</text>
</comment>
<feature type="domain" description="Peptidase M28" evidence="20">
    <location>
        <begin position="164"/>
        <end position="349"/>
    </location>
</feature>
<feature type="transmembrane region" description="Helical" evidence="19">
    <location>
        <begin position="616"/>
        <end position="638"/>
    </location>
</feature>